<dbReference type="Gene3D" id="3.50.50.60">
    <property type="entry name" value="FAD/NAD(P)-binding domain"/>
    <property type="match status" value="1"/>
</dbReference>
<dbReference type="GO" id="GO:0046872">
    <property type="term" value="F:metal ion binding"/>
    <property type="evidence" value="ECO:0007669"/>
    <property type="project" value="InterPro"/>
</dbReference>
<evidence type="ECO:0000313" key="4">
    <source>
        <dbReference type="Proteomes" id="UP000011859"/>
    </source>
</evidence>
<organism evidence="3 4">
    <name type="scientific">Rhodanobacter denitrificans</name>
    <dbReference type="NCBI Taxonomy" id="666685"/>
    <lineage>
        <taxon>Bacteria</taxon>
        <taxon>Pseudomonadati</taxon>
        <taxon>Pseudomonadota</taxon>
        <taxon>Gammaproteobacteria</taxon>
        <taxon>Lysobacterales</taxon>
        <taxon>Rhodanobacteraceae</taxon>
        <taxon>Rhodanobacter</taxon>
    </lineage>
</organism>
<keyword evidence="1" id="KW-0067">ATP-binding</keyword>
<dbReference type="EMBL" id="CP003470">
    <property type="protein sequence ID" value="AGG90145.1"/>
    <property type="molecule type" value="Genomic_DNA"/>
</dbReference>
<dbReference type="InterPro" id="IPR036188">
    <property type="entry name" value="FAD/NAD-bd_sf"/>
</dbReference>
<dbReference type="KEGG" id="rhd:R2APBS1_3073"/>
<dbReference type="AlphaFoldDB" id="M4NGS1"/>
<dbReference type="RefSeq" id="WP_015448566.1">
    <property type="nucleotide sequence ID" value="NC_020541.1"/>
</dbReference>
<feature type="domain" description="ATP-grasp" evidence="2">
    <location>
        <begin position="121"/>
        <end position="315"/>
    </location>
</feature>
<dbReference type="SUPFAM" id="SSF56059">
    <property type="entry name" value="Glutathione synthetase ATP-binding domain-like"/>
    <property type="match status" value="1"/>
</dbReference>
<name>M4NGS1_9GAMM</name>
<dbReference type="InterPro" id="IPR011761">
    <property type="entry name" value="ATP-grasp"/>
</dbReference>
<dbReference type="GO" id="GO:0005524">
    <property type="term" value="F:ATP binding"/>
    <property type="evidence" value="ECO:0007669"/>
    <property type="project" value="UniProtKB-UniRule"/>
</dbReference>
<accession>M4NGS1</accession>
<dbReference type="PROSITE" id="PS50975">
    <property type="entry name" value="ATP_GRASP"/>
    <property type="match status" value="1"/>
</dbReference>
<dbReference type="OrthoDB" id="5372487at2"/>
<proteinExistence type="predicted"/>
<keyword evidence="1" id="KW-0547">Nucleotide-binding</keyword>
<dbReference type="eggNOG" id="COG3919">
    <property type="taxonomic scope" value="Bacteria"/>
</dbReference>
<dbReference type="STRING" id="666685.R2APBS1_3073"/>
<dbReference type="SUPFAM" id="SSF51905">
    <property type="entry name" value="FAD/NAD(P)-binding domain"/>
    <property type="match status" value="1"/>
</dbReference>
<evidence type="ECO:0000313" key="3">
    <source>
        <dbReference type="EMBL" id="AGG90145.1"/>
    </source>
</evidence>
<dbReference type="Proteomes" id="UP000011859">
    <property type="component" value="Chromosome"/>
</dbReference>
<protein>
    <submittedName>
        <fullName evidence="3">Putative ATP-grasp enzyme</fullName>
    </submittedName>
</protein>
<evidence type="ECO:0000259" key="2">
    <source>
        <dbReference type="PROSITE" id="PS50975"/>
    </source>
</evidence>
<gene>
    <name evidence="3" type="ORF">R2APBS1_3073</name>
</gene>
<dbReference type="Gene3D" id="3.30.470.20">
    <property type="entry name" value="ATP-grasp fold, B domain"/>
    <property type="match status" value="1"/>
</dbReference>
<dbReference type="HOGENOM" id="CLU_034084_1_0_6"/>
<sequence precursor="true">MTVDTPAVVLGAGANGLGVARSLARARVSVCLLDTDTRRAEMRTRAATPLRIRATHGETLVEDLVRLGTTQFSGVRPVLFLTQEESVRTVSHHRDRLSALYRFNLPPMEVVDTLQHKEGFQRRAEQLGSPIPPLVHIRALADLPALGELRYPVVVKPGGRDAAYARQFRKAYRAGSAEEAAALIRRILPVMADVVVQEWIDGPDSSIHFCLQYVDRDGQAAGSFAGRKIRSWPPQVGGTASCTAAPEVHAQLSAMTTRFFQAAGVVGMASMEYKRDTRSGEFRMVEPTIGRTDYQEEVATLNGVNLPYVAWCSALGLPLPPPAASRRPVVWRVRSEDVQSAVAQGQRITQGYPPDGQVADAVCRWRDPMPCLVQGLRHVRRALLSRTAKRVPGSPVAGSES</sequence>
<keyword evidence="4" id="KW-1185">Reference proteome</keyword>
<reference evidence="3 4" key="1">
    <citation type="submission" date="2012-04" db="EMBL/GenBank/DDBJ databases">
        <title>Complete genome of Rhodanobacter sp. 2APBS1.</title>
        <authorList>
            <consortium name="US DOE Joint Genome Institute"/>
            <person name="Huntemann M."/>
            <person name="Wei C.-L."/>
            <person name="Han J."/>
            <person name="Detter J.C."/>
            <person name="Han C."/>
            <person name="Tapia R."/>
            <person name="Munk A.C.C."/>
            <person name="Chen A."/>
            <person name="Krypides N."/>
            <person name="Mavromatis K."/>
            <person name="Markowitz V."/>
            <person name="Szeto E."/>
            <person name="Ivanova N."/>
            <person name="Mikhailova N."/>
            <person name="Ovchinnikova G."/>
            <person name="Pagani I."/>
            <person name="Pati A."/>
            <person name="Goodwin L."/>
            <person name="Peters L."/>
            <person name="Pitluck S."/>
            <person name="Woyke T."/>
            <person name="Prakash O."/>
            <person name="Elkins J."/>
            <person name="Brown S."/>
            <person name="Palumbo A."/>
            <person name="Hemme C."/>
            <person name="Zhou J."/>
            <person name="Watson D."/>
            <person name="Jardine P."/>
            <person name="Kostka J."/>
            <person name="Green S."/>
        </authorList>
    </citation>
    <scope>NUCLEOTIDE SEQUENCE [LARGE SCALE GENOMIC DNA]</scope>
    <source>
        <strain evidence="3 4">2APBS1</strain>
    </source>
</reference>
<evidence type="ECO:0000256" key="1">
    <source>
        <dbReference type="PROSITE-ProRule" id="PRU00409"/>
    </source>
</evidence>